<evidence type="ECO:0000256" key="5">
    <source>
        <dbReference type="ARBA" id="ARBA00022793"/>
    </source>
</evidence>
<evidence type="ECO:0000256" key="2">
    <source>
        <dbReference type="ARBA" id="ARBA00004696"/>
    </source>
</evidence>
<evidence type="ECO:0000259" key="10">
    <source>
        <dbReference type="Pfam" id="PF00218"/>
    </source>
</evidence>
<dbReference type="GO" id="GO:0004640">
    <property type="term" value="F:phosphoribosylanthranilate isomerase activity"/>
    <property type="evidence" value="ECO:0007669"/>
    <property type="project" value="TreeGrafter"/>
</dbReference>
<evidence type="ECO:0000256" key="7">
    <source>
        <dbReference type="ARBA" id="ARBA00023141"/>
    </source>
</evidence>
<comment type="caution">
    <text evidence="11">The sequence shown here is derived from an EMBL/GenBank/DDBJ whole genome shotgun (WGS) entry which is preliminary data.</text>
</comment>
<proteinExistence type="inferred from homology"/>
<dbReference type="Pfam" id="PF00218">
    <property type="entry name" value="IGPS"/>
    <property type="match status" value="1"/>
</dbReference>
<keyword evidence="4 9" id="KW-0028">Amino-acid biosynthesis</keyword>
<evidence type="ECO:0000256" key="3">
    <source>
        <dbReference type="ARBA" id="ARBA00008737"/>
    </source>
</evidence>
<dbReference type="PROSITE" id="PS00614">
    <property type="entry name" value="IGPS"/>
    <property type="match status" value="1"/>
</dbReference>
<evidence type="ECO:0000313" key="11">
    <source>
        <dbReference type="EMBL" id="RKI91970.1"/>
    </source>
</evidence>
<keyword evidence="7 9" id="KW-0057">Aromatic amino acid biosynthesis</keyword>
<evidence type="ECO:0000313" key="12">
    <source>
        <dbReference type="Proteomes" id="UP000280696"/>
    </source>
</evidence>
<dbReference type="NCBIfam" id="NF001377">
    <property type="entry name" value="PRK00278.2-4"/>
    <property type="match status" value="1"/>
</dbReference>
<accession>A0A3A9AK54</accession>
<dbReference type="SUPFAM" id="SSF51366">
    <property type="entry name" value="Ribulose-phoshate binding barrel"/>
    <property type="match status" value="1"/>
</dbReference>
<dbReference type="Gene3D" id="3.20.20.70">
    <property type="entry name" value="Aldolase class I"/>
    <property type="match status" value="1"/>
</dbReference>
<name>A0A3A9AK54_9FIRM</name>
<dbReference type="PANTHER" id="PTHR22854">
    <property type="entry name" value="TRYPTOPHAN BIOSYNTHESIS PROTEIN"/>
    <property type="match status" value="1"/>
</dbReference>
<gene>
    <name evidence="9 11" type="primary">trpC</name>
    <name evidence="11" type="ORF">D7V94_07755</name>
</gene>
<dbReference type="InterPro" id="IPR013798">
    <property type="entry name" value="Indole-3-glycerol_P_synth_dom"/>
</dbReference>
<dbReference type="HAMAP" id="MF_00134_B">
    <property type="entry name" value="IGPS_B"/>
    <property type="match status" value="1"/>
</dbReference>
<evidence type="ECO:0000256" key="6">
    <source>
        <dbReference type="ARBA" id="ARBA00022822"/>
    </source>
</evidence>
<dbReference type="InterPro" id="IPR001468">
    <property type="entry name" value="Indole-3-GlycerolPSynthase_CS"/>
</dbReference>
<dbReference type="GO" id="GO:0000162">
    <property type="term" value="P:L-tryptophan biosynthetic process"/>
    <property type="evidence" value="ECO:0007669"/>
    <property type="project" value="UniProtKB-UniRule"/>
</dbReference>
<dbReference type="RefSeq" id="WP_120468491.1">
    <property type="nucleotide sequence ID" value="NZ_CATAJS010000071.1"/>
</dbReference>
<keyword evidence="8 9" id="KW-0456">Lyase</keyword>
<dbReference type="AlphaFoldDB" id="A0A3A9AK54"/>
<dbReference type="InterPro" id="IPR045186">
    <property type="entry name" value="Indole-3-glycerol_P_synth"/>
</dbReference>
<protein>
    <recommendedName>
        <fullName evidence="9">Indole-3-glycerol phosphate synthase</fullName>
        <shortName evidence="9">IGPS</shortName>
        <ecNumber evidence="9">4.1.1.48</ecNumber>
    </recommendedName>
</protein>
<organism evidence="11 12">
    <name type="scientific">Parablautia intestinalis</name>
    <dbReference type="NCBI Taxonomy" id="2320100"/>
    <lineage>
        <taxon>Bacteria</taxon>
        <taxon>Bacillati</taxon>
        <taxon>Bacillota</taxon>
        <taxon>Clostridia</taxon>
        <taxon>Lachnospirales</taxon>
        <taxon>Lachnospiraceae</taxon>
        <taxon>Parablautia</taxon>
    </lineage>
</organism>
<comment type="similarity">
    <text evidence="3 9">Belongs to the TrpC family.</text>
</comment>
<comment type="pathway">
    <text evidence="2 9">Amino-acid biosynthesis; L-tryptophan biosynthesis; L-tryptophan from chorismate: step 4/5.</text>
</comment>
<sequence length="277" mass="30724">MKTILDTIAAYARQRVEKARKIFPLKELKELALSQNCSTGFPFEKALTTDKISFICECKKASPSKGLIAEDFPYLTIAREYEAAGASCISVLTEPKWFLGKNDYLKEISRAVSVPCIRKDFIIDEYMIYEAKLLGASAVLLICSLLSTDTLKYYIDICDSLGLSALAEAHNEKEIASAVAAKARIIGVNNRNLKDFTVDIQNSVKLRSFVPENILFVAESGIRSPEHIKVLEAANVNAVLIGETLMCAKNKKAMLDWLRGSSNLQAARKNEMTINML</sequence>
<evidence type="ECO:0000256" key="4">
    <source>
        <dbReference type="ARBA" id="ARBA00022605"/>
    </source>
</evidence>
<reference evidence="11 12" key="1">
    <citation type="submission" date="2018-09" db="EMBL/GenBank/DDBJ databases">
        <title>Murine metabolic-syndrome-specific gut microbial biobank.</title>
        <authorList>
            <person name="Liu C."/>
        </authorList>
    </citation>
    <scope>NUCLEOTIDE SEQUENCE [LARGE SCALE GENOMIC DNA]</scope>
    <source>
        <strain evidence="11 12">0.1xD8-82</strain>
    </source>
</reference>
<dbReference type="GO" id="GO:0004425">
    <property type="term" value="F:indole-3-glycerol-phosphate synthase activity"/>
    <property type="evidence" value="ECO:0007669"/>
    <property type="project" value="UniProtKB-UniRule"/>
</dbReference>
<dbReference type="EMBL" id="RAYQ01000006">
    <property type="protein sequence ID" value="RKI91970.1"/>
    <property type="molecule type" value="Genomic_DNA"/>
</dbReference>
<keyword evidence="6 9" id="KW-0822">Tryptophan biosynthesis</keyword>
<dbReference type="EC" id="4.1.1.48" evidence="9"/>
<evidence type="ECO:0000256" key="9">
    <source>
        <dbReference type="HAMAP-Rule" id="MF_00134"/>
    </source>
</evidence>
<dbReference type="Proteomes" id="UP000280696">
    <property type="component" value="Unassembled WGS sequence"/>
</dbReference>
<evidence type="ECO:0000256" key="1">
    <source>
        <dbReference type="ARBA" id="ARBA00001633"/>
    </source>
</evidence>
<dbReference type="InterPro" id="IPR013785">
    <property type="entry name" value="Aldolase_TIM"/>
</dbReference>
<feature type="domain" description="Indole-3-glycerol phosphate synthase" evidence="10">
    <location>
        <begin position="5"/>
        <end position="254"/>
    </location>
</feature>
<keyword evidence="5 9" id="KW-0210">Decarboxylase</keyword>
<evidence type="ECO:0000256" key="8">
    <source>
        <dbReference type="ARBA" id="ARBA00023239"/>
    </source>
</evidence>
<dbReference type="CDD" id="cd00331">
    <property type="entry name" value="IGPS"/>
    <property type="match status" value="1"/>
</dbReference>
<dbReference type="OrthoDB" id="9804217at2"/>
<dbReference type="PANTHER" id="PTHR22854:SF2">
    <property type="entry name" value="INDOLE-3-GLYCEROL-PHOSPHATE SYNTHASE"/>
    <property type="match status" value="1"/>
</dbReference>
<dbReference type="InterPro" id="IPR011060">
    <property type="entry name" value="RibuloseP-bd_barrel"/>
</dbReference>
<dbReference type="FunFam" id="3.20.20.70:FF:000024">
    <property type="entry name" value="Indole-3-glycerol phosphate synthase"/>
    <property type="match status" value="1"/>
</dbReference>
<dbReference type="UniPathway" id="UPA00035">
    <property type="reaction ID" value="UER00043"/>
</dbReference>
<keyword evidence="12" id="KW-1185">Reference proteome</keyword>
<comment type="catalytic activity">
    <reaction evidence="1 9">
        <text>1-(2-carboxyphenylamino)-1-deoxy-D-ribulose 5-phosphate + H(+) = (1S,2R)-1-C-(indol-3-yl)glycerol 3-phosphate + CO2 + H2O</text>
        <dbReference type="Rhea" id="RHEA:23476"/>
        <dbReference type="ChEBI" id="CHEBI:15377"/>
        <dbReference type="ChEBI" id="CHEBI:15378"/>
        <dbReference type="ChEBI" id="CHEBI:16526"/>
        <dbReference type="ChEBI" id="CHEBI:58613"/>
        <dbReference type="ChEBI" id="CHEBI:58866"/>
        <dbReference type="EC" id="4.1.1.48"/>
    </reaction>
</comment>